<reference evidence="1" key="1">
    <citation type="journal article" date="2021" name="New Phytol.">
        <title>Evolutionary innovations through gain and loss of genes in the ectomycorrhizal Boletales.</title>
        <authorList>
            <person name="Wu G."/>
            <person name="Miyauchi S."/>
            <person name="Morin E."/>
            <person name="Kuo A."/>
            <person name="Drula E."/>
            <person name="Varga T."/>
            <person name="Kohler A."/>
            <person name="Feng B."/>
            <person name="Cao Y."/>
            <person name="Lipzen A."/>
            <person name="Daum C."/>
            <person name="Hundley H."/>
            <person name="Pangilinan J."/>
            <person name="Johnson J."/>
            <person name="Barry K."/>
            <person name="LaButti K."/>
            <person name="Ng V."/>
            <person name="Ahrendt S."/>
            <person name="Min B."/>
            <person name="Choi I.G."/>
            <person name="Park H."/>
            <person name="Plett J.M."/>
            <person name="Magnuson J."/>
            <person name="Spatafora J.W."/>
            <person name="Nagy L.G."/>
            <person name="Henrissat B."/>
            <person name="Grigoriev I.V."/>
            <person name="Yang Z.L."/>
            <person name="Xu J."/>
            <person name="Martin F.M."/>
        </authorList>
    </citation>
    <scope>NUCLEOTIDE SEQUENCE</scope>
    <source>
        <strain evidence="1">KUC20120723A-06</strain>
    </source>
</reference>
<sequence>MEADLVSAGVDKELIKYLGAIAMTILIYDYVLTLNLELKYIWNRPWSAVKGLYLFTKYSPFIDVTLMVLYRDLLSEPSDAACHFALSLAFYVYLIGISVAEIIILVRTWAIWGRGRRLAIILIVVEAAVFTFAFYFTIMYVKSLAFSVIPDSVLSGCISTNEKNDNILVDWALFMGIESLSLLMMIVHAYPVVRQSRGITMTALYGVLLRDGIAYYVVLFALSVVNLGFVASQTGALSMSFIIPTRVLHAVFATRIILHLRETGSEVGEGDAFTQSTSIVFAPGATQS</sequence>
<keyword evidence="2" id="KW-1185">Reference proteome</keyword>
<dbReference type="EMBL" id="MU266344">
    <property type="protein sequence ID" value="KAH7929179.1"/>
    <property type="molecule type" value="Genomic_DNA"/>
</dbReference>
<comment type="caution">
    <text evidence="1">The sequence shown here is derived from an EMBL/GenBank/DDBJ whole genome shotgun (WGS) entry which is preliminary data.</text>
</comment>
<name>A0ACB8BUV4_9AGAM</name>
<organism evidence="1 2">
    <name type="scientific">Leucogyrophana mollusca</name>
    <dbReference type="NCBI Taxonomy" id="85980"/>
    <lineage>
        <taxon>Eukaryota</taxon>
        <taxon>Fungi</taxon>
        <taxon>Dikarya</taxon>
        <taxon>Basidiomycota</taxon>
        <taxon>Agaricomycotina</taxon>
        <taxon>Agaricomycetes</taxon>
        <taxon>Agaricomycetidae</taxon>
        <taxon>Boletales</taxon>
        <taxon>Boletales incertae sedis</taxon>
        <taxon>Leucogyrophana</taxon>
    </lineage>
</organism>
<protein>
    <submittedName>
        <fullName evidence="1">Uncharacterized protein</fullName>
    </submittedName>
</protein>
<proteinExistence type="predicted"/>
<dbReference type="Proteomes" id="UP000790709">
    <property type="component" value="Unassembled WGS sequence"/>
</dbReference>
<evidence type="ECO:0000313" key="1">
    <source>
        <dbReference type="EMBL" id="KAH7929179.1"/>
    </source>
</evidence>
<gene>
    <name evidence="1" type="ORF">BV22DRAFT_1029806</name>
</gene>
<accession>A0ACB8BUV4</accession>
<evidence type="ECO:0000313" key="2">
    <source>
        <dbReference type="Proteomes" id="UP000790709"/>
    </source>
</evidence>